<organism evidence="6 7">
    <name type="scientific">Pinctada imbricata</name>
    <name type="common">Atlantic pearl-oyster</name>
    <name type="synonym">Pinctada martensii</name>
    <dbReference type="NCBI Taxonomy" id="66713"/>
    <lineage>
        <taxon>Eukaryota</taxon>
        <taxon>Metazoa</taxon>
        <taxon>Spiralia</taxon>
        <taxon>Lophotrochozoa</taxon>
        <taxon>Mollusca</taxon>
        <taxon>Bivalvia</taxon>
        <taxon>Autobranchia</taxon>
        <taxon>Pteriomorphia</taxon>
        <taxon>Pterioida</taxon>
        <taxon>Pterioidea</taxon>
        <taxon>Pteriidae</taxon>
        <taxon>Pinctada</taxon>
    </lineage>
</organism>
<feature type="repeat" description="WD" evidence="5">
    <location>
        <begin position="256"/>
        <end position="289"/>
    </location>
</feature>
<name>A0AA89C2W3_PINIB</name>
<evidence type="ECO:0008006" key="8">
    <source>
        <dbReference type="Google" id="ProtNLM"/>
    </source>
</evidence>
<evidence type="ECO:0000313" key="7">
    <source>
        <dbReference type="Proteomes" id="UP001186944"/>
    </source>
</evidence>
<evidence type="ECO:0000313" key="6">
    <source>
        <dbReference type="EMBL" id="KAK3097306.1"/>
    </source>
</evidence>
<gene>
    <name evidence="6" type="ORF">FSP39_008518</name>
</gene>
<evidence type="ECO:0000256" key="4">
    <source>
        <dbReference type="ARBA" id="ARBA00023242"/>
    </source>
</evidence>
<accession>A0AA89C2W3</accession>
<dbReference type="InterPro" id="IPR036322">
    <property type="entry name" value="WD40_repeat_dom_sf"/>
</dbReference>
<keyword evidence="3" id="KW-0677">Repeat</keyword>
<dbReference type="Pfam" id="PF00400">
    <property type="entry name" value="WD40"/>
    <property type="match status" value="1"/>
</dbReference>
<evidence type="ECO:0000256" key="1">
    <source>
        <dbReference type="ARBA" id="ARBA00004123"/>
    </source>
</evidence>
<protein>
    <recommendedName>
        <fullName evidence="8">Nucleoporin Nup43</fullName>
    </recommendedName>
</protein>
<feature type="repeat" description="WD" evidence="5">
    <location>
        <begin position="212"/>
        <end position="254"/>
    </location>
</feature>
<keyword evidence="7" id="KW-1185">Reference proteome</keyword>
<dbReference type="EMBL" id="VSWD01000007">
    <property type="protein sequence ID" value="KAK3097306.1"/>
    <property type="molecule type" value="Genomic_DNA"/>
</dbReference>
<proteinExistence type="predicted"/>
<dbReference type="PROSITE" id="PS50082">
    <property type="entry name" value="WD_REPEATS_2"/>
    <property type="match status" value="2"/>
</dbReference>
<dbReference type="InterPro" id="IPR015943">
    <property type="entry name" value="WD40/YVTN_repeat-like_dom_sf"/>
</dbReference>
<dbReference type="PROSITE" id="PS00678">
    <property type="entry name" value="WD_REPEATS_1"/>
    <property type="match status" value="1"/>
</dbReference>
<sequence>MADVRVSYVSQKINKVKWRQSKRQLSQDNQSFVTGSWDDEQNKVCLWKINKDQEAKGMEEEDFGLDEGEPNILCEAPHLGDVTGLENIGDDYIIASSSCGTVTVYSHHTNSQTLGIVHQWEKLHHHNKRPCPCTCIATQDDTVITAGEDGRINMLTMGHKGPSRVIEKGDSCTINGITFLGQSQFITVNSSGQLKSFDMRVNTDEPTQTFQVTGEMTPLQSVDRHPGQPDIVATGGQDGVLGVWDLRQGKMPLSLLEAHGSTIWEVKFHRTNPDHLFTCSEDGSVWHWDGSHVEQTSAAMVTAANLTGTGAGSGGGNFTTSQLNFNTSASVNFSNPWIATDLAKNKVNVTTLTDGVMPVNCLDIDGHNLICGTDGESIISVNFKFLR</sequence>
<evidence type="ECO:0000256" key="5">
    <source>
        <dbReference type="PROSITE-ProRule" id="PRU00221"/>
    </source>
</evidence>
<evidence type="ECO:0000256" key="3">
    <source>
        <dbReference type="ARBA" id="ARBA00022737"/>
    </source>
</evidence>
<dbReference type="AlphaFoldDB" id="A0AA89C2W3"/>
<dbReference type="Proteomes" id="UP001186944">
    <property type="component" value="Unassembled WGS sequence"/>
</dbReference>
<reference evidence="6" key="1">
    <citation type="submission" date="2019-08" db="EMBL/GenBank/DDBJ databases">
        <title>The improved chromosome-level genome for the pearl oyster Pinctada fucata martensii using PacBio sequencing and Hi-C.</title>
        <authorList>
            <person name="Zheng Z."/>
        </authorList>
    </citation>
    <scope>NUCLEOTIDE SEQUENCE</scope>
    <source>
        <strain evidence="6">ZZ-2019</strain>
        <tissue evidence="6">Adductor muscle</tissue>
    </source>
</reference>
<dbReference type="SMART" id="SM00320">
    <property type="entry name" value="WD40"/>
    <property type="match status" value="5"/>
</dbReference>
<comment type="caution">
    <text evidence="6">The sequence shown here is derived from an EMBL/GenBank/DDBJ whole genome shotgun (WGS) entry which is preliminary data.</text>
</comment>
<comment type="subcellular location">
    <subcellularLocation>
        <location evidence="1">Nucleus</location>
    </subcellularLocation>
</comment>
<evidence type="ECO:0000256" key="2">
    <source>
        <dbReference type="ARBA" id="ARBA00022574"/>
    </source>
</evidence>
<dbReference type="Gene3D" id="2.130.10.10">
    <property type="entry name" value="YVTN repeat-like/Quinoprotein amine dehydrogenase"/>
    <property type="match status" value="1"/>
</dbReference>
<keyword evidence="2 5" id="KW-0853">WD repeat</keyword>
<dbReference type="SUPFAM" id="SSF50978">
    <property type="entry name" value="WD40 repeat-like"/>
    <property type="match status" value="1"/>
</dbReference>
<dbReference type="PANTHER" id="PTHR22652">
    <property type="entry name" value="NUCLEOPORIN NUP43"/>
    <property type="match status" value="1"/>
</dbReference>
<dbReference type="PANTHER" id="PTHR22652:SF0">
    <property type="entry name" value="NUCLEOPORIN NUP43"/>
    <property type="match status" value="1"/>
</dbReference>
<dbReference type="GO" id="GO:0031080">
    <property type="term" value="C:nuclear pore outer ring"/>
    <property type="evidence" value="ECO:0007669"/>
    <property type="project" value="TreeGrafter"/>
</dbReference>
<dbReference type="InterPro" id="IPR001680">
    <property type="entry name" value="WD40_rpt"/>
</dbReference>
<keyword evidence="4" id="KW-0539">Nucleus</keyword>
<dbReference type="InterPro" id="IPR019775">
    <property type="entry name" value="WD40_repeat_CS"/>
</dbReference>